<sequence length="214" mass="23499">MKAIIRTVLFCTVIIAGACGTTVHMTGTWKAPEAPPEGFHNILVASLTSNITAQQVVETQMAAALQKRGVTAGKGLDLFPPKFNPVTEEDKNTATRKLLDAGYTAVLTTSLINRESQTRYVPGTISYAPYPAYGWYGRFWGYYGYMYGSVYSPGYYTTDKTYFLESNLYDLKQDGKLVWSGQSETYNPGSLESFAKSFAGQVSDALQNAGLLKK</sequence>
<dbReference type="Proteomes" id="UP000199310">
    <property type="component" value="Unassembled WGS sequence"/>
</dbReference>
<keyword evidence="1" id="KW-0732">Signal</keyword>
<accession>A0A1I0S6D2</accession>
<proteinExistence type="predicted"/>
<dbReference type="STRING" id="29529.SAMN04488122_4041"/>
<name>A0A1I0S6D2_9BACT</name>
<gene>
    <name evidence="2" type="ORF">SAMN04488122_4041</name>
</gene>
<feature type="chain" id="PRO_5011503669" description="DUF4136 domain-containing protein" evidence="1">
    <location>
        <begin position="19"/>
        <end position="214"/>
    </location>
</feature>
<dbReference type="PROSITE" id="PS51257">
    <property type="entry name" value="PROKAR_LIPOPROTEIN"/>
    <property type="match status" value="1"/>
</dbReference>
<evidence type="ECO:0000256" key="1">
    <source>
        <dbReference type="SAM" id="SignalP"/>
    </source>
</evidence>
<organism evidence="2 3">
    <name type="scientific">Chitinophaga arvensicola</name>
    <dbReference type="NCBI Taxonomy" id="29529"/>
    <lineage>
        <taxon>Bacteria</taxon>
        <taxon>Pseudomonadati</taxon>
        <taxon>Bacteroidota</taxon>
        <taxon>Chitinophagia</taxon>
        <taxon>Chitinophagales</taxon>
        <taxon>Chitinophagaceae</taxon>
        <taxon>Chitinophaga</taxon>
    </lineage>
</organism>
<dbReference type="AlphaFoldDB" id="A0A1I0S6D2"/>
<keyword evidence="3" id="KW-1185">Reference proteome</keyword>
<reference evidence="3" key="1">
    <citation type="submission" date="2016-10" db="EMBL/GenBank/DDBJ databases">
        <authorList>
            <person name="Varghese N."/>
            <person name="Submissions S."/>
        </authorList>
    </citation>
    <scope>NUCLEOTIDE SEQUENCE [LARGE SCALE GENOMIC DNA]</scope>
    <source>
        <strain evidence="3">DSM 3695</strain>
    </source>
</reference>
<evidence type="ECO:0008006" key="4">
    <source>
        <dbReference type="Google" id="ProtNLM"/>
    </source>
</evidence>
<dbReference type="OrthoDB" id="6078026at2"/>
<feature type="signal peptide" evidence="1">
    <location>
        <begin position="1"/>
        <end position="18"/>
    </location>
</feature>
<dbReference type="EMBL" id="FOJG01000002">
    <property type="protein sequence ID" value="SEW50967.1"/>
    <property type="molecule type" value="Genomic_DNA"/>
</dbReference>
<dbReference type="RefSeq" id="WP_089897407.1">
    <property type="nucleotide sequence ID" value="NZ_FOJG01000002.1"/>
</dbReference>
<protein>
    <recommendedName>
        <fullName evidence="4">DUF4136 domain-containing protein</fullName>
    </recommendedName>
</protein>
<evidence type="ECO:0000313" key="3">
    <source>
        <dbReference type="Proteomes" id="UP000199310"/>
    </source>
</evidence>
<evidence type="ECO:0000313" key="2">
    <source>
        <dbReference type="EMBL" id="SEW50967.1"/>
    </source>
</evidence>